<dbReference type="EMBL" id="QGGB01000010">
    <property type="protein sequence ID" value="PWN05330.1"/>
    <property type="molecule type" value="Genomic_DNA"/>
</dbReference>
<evidence type="ECO:0008006" key="4">
    <source>
        <dbReference type="Google" id="ProtNLM"/>
    </source>
</evidence>
<keyword evidence="1" id="KW-0472">Membrane</keyword>
<feature type="transmembrane region" description="Helical" evidence="1">
    <location>
        <begin position="21"/>
        <end position="42"/>
    </location>
</feature>
<dbReference type="AlphaFoldDB" id="A0A316TLR4"/>
<keyword evidence="3" id="KW-1185">Reference proteome</keyword>
<accession>A0A316TLR4</accession>
<dbReference type="RefSeq" id="WP_109647886.1">
    <property type="nucleotide sequence ID" value="NZ_QGGB01000010.1"/>
</dbReference>
<comment type="caution">
    <text evidence="2">The sequence shown here is derived from an EMBL/GenBank/DDBJ whole genome shotgun (WGS) entry which is preliminary data.</text>
</comment>
<gene>
    <name evidence="2" type="ORF">DDZ15_14780</name>
</gene>
<protein>
    <recommendedName>
        <fullName evidence="4">PH domain-containing protein</fullName>
    </recommendedName>
</protein>
<evidence type="ECO:0000313" key="3">
    <source>
        <dbReference type="Proteomes" id="UP000245533"/>
    </source>
</evidence>
<evidence type="ECO:0000313" key="2">
    <source>
        <dbReference type="EMBL" id="PWN05330.1"/>
    </source>
</evidence>
<sequence>MFQKEIQLKSGEQILLRSRMHPGLMIAGCMIIFYAIFVSIFTGYISNLISAGFGALFMIIGFFKWSYYEFILTDSRLLKVSGYYYIRAEEVLLEKVGHVTLWQNKLDRWWDRGIITLYGIGIRTQKIRGVSNASSFRNAIHSQLSVEPEHYFE</sequence>
<feature type="transmembrane region" description="Helical" evidence="1">
    <location>
        <begin position="48"/>
        <end position="67"/>
    </location>
</feature>
<proteinExistence type="predicted"/>
<reference evidence="2 3" key="1">
    <citation type="submission" date="2018-05" db="EMBL/GenBank/DDBJ databases">
        <title>Rhodohalobacter halophilus gen. nov., sp. nov., a moderately halophilic member of the family Balneolaceae.</title>
        <authorList>
            <person name="Liu Z.-W."/>
        </authorList>
    </citation>
    <scope>NUCLEOTIDE SEQUENCE [LARGE SCALE GENOMIC DNA]</scope>
    <source>
        <strain evidence="2 3">8A47</strain>
    </source>
</reference>
<dbReference type="Proteomes" id="UP000245533">
    <property type="component" value="Unassembled WGS sequence"/>
</dbReference>
<name>A0A316TLR4_9BACT</name>
<keyword evidence="1" id="KW-1133">Transmembrane helix</keyword>
<evidence type="ECO:0000256" key="1">
    <source>
        <dbReference type="SAM" id="Phobius"/>
    </source>
</evidence>
<organism evidence="2 3">
    <name type="scientific">Rhodohalobacter mucosus</name>
    <dbReference type="NCBI Taxonomy" id="2079485"/>
    <lineage>
        <taxon>Bacteria</taxon>
        <taxon>Pseudomonadati</taxon>
        <taxon>Balneolota</taxon>
        <taxon>Balneolia</taxon>
        <taxon>Balneolales</taxon>
        <taxon>Balneolaceae</taxon>
        <taxon>Rhodohalobacter</taxon>
    </lineage>
</organism>
<dbReference type="OrthoDB" id="3378680at2"/>
<keyword evidence="1" id="KW-0812">Transmembrane</keyword>